<dbReference type="Pfam" id="PF01648">
    <property type="entry name" value="ACPS"/>
    <property type="match status" value="1"/>
</dbReference>
<comment type="caution">
    <text evidence="5">The sequence shown here is derived from an EMBL/GenBank/DDBJ whole genome shotgun (WGS) entry which is preliminary data.</text>
</comment>
<gene>
    <name evidence="5" type="ORF">CG710_001340</name>
</gene>
<evidence type="ECO:0000256" key="1">
    <source>
        <dbReference type="ARBA" id="ARBA00010990"/>
    </source>
</evidence>
<evidence type="ECO:0000256" key="2">
    <source>
        <dbReference type="ARBA" id="ARBA00022679"/>
    </source>
</evidence>
<dbReference type="PANTHER" id="PTHR12215:SF10">
    <property type="entry name" value="L-AMINOADIPATE-SEMIALDEHYDE DEHYDROGENASE-PHOSPHOPANTETHEINYL TRANSFERASE"/>
    <property type="match status" value="1"/>
</dbReference>
<keyword evidence="2" id="KW-0808">Transferase</keyword>
<dbReference type="Gene3D" id="3.90.470.20">
    <property type="entry name" value="4'-phosphopantetheinyl transferase domain"/>
    <property type="match status" value="2"/>
</dbReference>
<dbReference type="GO" id="GO:0000287">
    <property type="term" value="F:magnesium ion binding"/>
    <property type="evidence" value="ECO:0007669"/>
    <property type="project" value="InterPro"/>
</dbReference>
<evidence type="ECO:0000313" key="5">
    <source>
        <dbReference type="EMBL" id="RDY33196.1"/>
    </source>
</evidence>
<reference evidence="5 6" key="1">
    <citation type="journal article" date="2017" name="Genome Announc.">
        <title>Draft Genome Sequence of a Sporulating and Motile Strain of Lachnotalea glycerini Isolated from Water in Quebec City, Canada.</title>
        <authorList>
            <person name="Maheux A.F."/>
            <person name="Boudreau D.K."/>
            <person name="Berube E."/>
            <person name="Boissinot M."/>
            <person name="Raymond F."/>
            <person name="Brodeur S."/>
            <person name="Corbeil J."/>
            <person name="Isabel S."/>
            <person name="Omar R.F."/>
            <person name="Bergeron M.G."/>
        </authorList>
    </citation>
    <scope>NUCLEOTIDE SEQUENCE [LARGE SCALE GENOMIC DNA]</scope>
    <source>
        <strain evidence="5 6">CCRI-19302</strain>
    </source>
</reference>
<dbReference type="Proteomes" id="UP000216411">
    <property type="component" value="Unassembled WGS sequence"/>
</dbReference>
<evidence type="ECO:0000259" key="3">
    <source>
        <dbReference type="Pfam" id="PF01648"/>
    </source>
</evidence>
<dbReference type="SUPFAM" id="SSF56214">
    <property type="entry name" value="4'-phosphopantetheinyl transferase"/>
    <property type="match status" value="2"/>
</dbReference>
<name>A0A371JKD8_9FIRM</name>
<comment type="similarity">
    <text evidence="1">Belongs to the P-Pant transferase superfamily. Gsp/Sfp/HetI/AcpT family.</text>
</comment>
<dbReference type="InterPro" id="IPR055066">
    <property type="entry name" value="AASDHPPT_N"/>
</dbReference>
<dbReference type="Pfam" id="PF22624">
    <property type="entry name" value="AASDHPPT_N"/>
    <property type="match status" value="1"/>
</dbReference>
<keyword evidence="6" id="KW-1185">Reference proteome</keyword>
<organism evidence="5 6">
    <name type="scientific">Lachnotalea glycerini</name>
    <dbReference type="NCBI Taxonomy" id="1763509"/>
    <lineage>
        <taxon>Bacteria</taxon>
        <taxon>Bacillati</taxon>
        <taxon>Bacillota</taxon>
        <taxon>Clostridia</taxon>
        <taxon>Lachnospirales</taxon>
        <taxon>Lachnospiraceae</taxon>
        <taxon>Lachnotalea</taxon>
    </lineage>
</organism>
<dbReference type="GO" id="GO:0008897">
    <property type="term" value="F:holo-[acyl-carrier-protein] synthase activity"/>
    <property type="evidence" value="ECO:0007669"/>
    <property type="project" value="InterPro"/>
</dbReference>
<dbReference type="OrthoDB" id="9808281at2"/>
<evidence type="ECO:0000259" key="4">
    <source>
        <dbReference type="Pfam" id="PF22624"/>
    </source>
</evidence>
<dbReference type="GO" id="GO:0019878">
    <property type="term" value="P:lysine biosynthetic process via aminoadipic acid"/>
    <property type="evidence" value="ECO:0007669"/>
    <property type="project" value="TreeGrafter"/>
</dbReference>
<dbReference type="RefSeq" id="WP_094378163.1">
    <property type="nucleotide sequence ID" value="NZ_NOKA02000001.1"/>
</dbReference>
<dbReference type="InterPro" id="IPR050559">
    <property type="entry name" value="P-Pant_transferase_sf"/>
</dbReference>
<protein>
    <submittedName>
        <fullName evidence="5">Biosurfactants production protein BBK-1</fullName>
    </submittedName>
</protein>
<evidence type="ECO:0000313" key="6">
    <source>
        <dbReference type="Proteomes" id="UP000216411"/>
    </source>
</evidence>
<dbReference type="PANTHER" id="PTHR12215">
    <property type="entry name" value="PHOSPHOPANTETHEINE TRANSFERASE"/>
    <property type="match status" value="1"/>
</dbReference>
<dbReference type="InterPro" id="IPR037143">
    <property type="entry name" value="4-PPantetheinyl_Trfase_dom_sf"/>
</dbReference>
<dbReference type="AlphaFoldDB" id="A0A371JKD8"/>
<proteinExistence type="inferred from homology"/>
<feature type="domain" description="4'-phosphopantetheinyl transferase N-terminal" evidence="4">
    <location>
        <begin position="15"/>
        <end position="97"/>
    </location>
</feature>
<dbReference type="InterPro" id="IPR008278">
    <property type="entry name" value="4-PPantetheinyl_Trfase_dom"/>
</dbReference>
<dbReference type="GO" id="GO:0005829">
    <property type="term" value="C:cytosol"/>
    <property type="evidence" value="ECO:0007669"/>
    <property type="project" value="TreeGrafter"/>
</dbReference>
<dbReference type="EMBL" id="NOKA02000001">
    <property type="protein sequence ID" value="RDY33196.1"/>
    <property type="molecule type" value="Genomic_DNA"/>
</dbReference>
<feature type="domain" description="4'-phosphopantetheinyl transferase" evidence="3">
    <location>
        <begin position="104"/>
        <end position="203"/>
    </location>
</feature>
<accession>A0A371JKD8</accession>
<sequence length="234" mass="27719">MVFQYAINCSEGLKQREYETFYQIASEERRTKIDKYRFEEDKVRSLMAEIVLRYALCWHYKLSKKDVTFQYNEYGKPYLAKYQDIYFNISHSGEWVVCGIGDIPLGVDVEMVAHGNIDLAKRFFTNQEYSYIMQQPLNNQPYAFCSLWTLKESYIKAVGKGLGIALDSFRFEEKENKIYLYHEENLEYDYVFLKGQLDKMHCVALCAKCNTDNVIKDIVKLSIYDLFNWALQIE</sequence>